<dbReference type="GO" id="GO:0032154">
    <property type="term" value="C:cleavage furrow"/>
    <property type="evidence" value="ECO:0007669"/>
    <property type="project" value="UniProtKB-SubCell"/>
</dbReference>
<reference evidence="10" key="1">
    <citation type="submission" date="2021-02" db="EMBL/GenBank/DDBJ databases">
        <authorList>
            <person name="Nowell W R."/>
        </authorList>
    </citation>
    <scope>NUCLEOTIDE SEQUENCE</scope>
</reference>
<dbReference type="InterPro" id="IPR037245">
    <property type="entry name" value="FIP-RBD_C_sf"/>
</dbReference>
<organism evidence="10 11">
    <name type="scientific">Adineta steineri</name>
    <dbReference type="NCBI Taxonomy" id="433720"/>
    <lineage>
        <taxon>Eukaryota</taxon>
        <taxon>Metazoa</taxon>
        <taxon>Spiralia</taxon>
        <taxon>Gnathifera</taxon>
        <taxon>Rotifera</taxon>
        <taxon>Eurotatoria</taxon>
        <taxon>Bdelloidea</taxon>
        <taxon>Adinetida</taxon>
        <taxon>Adinetidae</taxon>
        <taxon>Adineta</taxon>
    </lineage>
</organism>
<dbReference type="EMBL" id="CAJOBB010012721">
    <property type="protein sequence ID" value="CAF4280613.1"/>
    <property type="molecule type" value="Genomic_DNA"/>
</dbReference>
<evidence type="ECO:0000256" key="3">
    <source>
        <dbReference type="ARBA" id="ARBA00004654"/>
    </source>
</evidence>
<keyword evidence="6 8" id="KW-0175">Coiled coil</keyword>
<dbReference type="GO" id="GO:0030496">
    <property type="term" value="C:midbody"/>
    <property type="evidence" value="ECO:0007669"/>
    <property type="project" value="UniProtKB-SubCell"/>
</dbReference>
<dbReference type="GO" id="GO:0032456">
    <property type="term" value="P:endocytic recycling"/>
    <property type="evidence" value="ECO:0007669"/>
    <property type="project" value="TreeGrafter"/>
</dbReference>
<comment type="subcellular location">
    <subcellularLocation>
        <location evidence="2">Cleavage furrow</location>
    </subcellularLocation>
    <subcellularLocation>
        <location evidence="1">Midbody</location>
    </subcellularLocation>
    <subcellularLocation>
        <location evidence="3">Recycling endosome membrane</location>
        <topology evidence="3">Peripheral membrane protein</topology>
    </subcellularLocation>
</comment>
<dbReference type="GO" id="GO:0030139">
    <property type="term" value="C:endocytic vesicle"/>
    <property type="evidence" value="ECO:0007669"/>
    <property type="project" value="TreeGrafter"/>
</dbReference>
<evidence type="ECO:0000256" key="1">
    <source>
        <dbReference type="ARBA" id="ARBA00004214"/>
    </source>
</evidence>
<feature type="coiled-coil region" evidence="8">
    <location>
        <begin position="9"/>
        <end position="98"/>
    </location>
</feature>
<evidence type="ECO:0000256" key="2">
    <source>
        <dbReference type="ARBA" id="ARBA00004626"/>
    </source>
</evidence>
<dbReference type="PANTHER" id="PTHR15726:SF7">
    <property type="entry name" value="NUCLEAR FALLOUT, ISOFORM J"/>
    <property type="match status" value="1"/>
</dbReference>
<evidence type="ECO:0000259" key="9">
    <source>
        <dbReference type="PROSITE" id="PS51511"/>
    </source>
</evidence>
<keyword evidence="5" id="KW-0967">Endosome</keyword>
<comment type="caution">
    <text evidence="10">The sequence shown here is derived from an EMBL/GenBank/DDBJ whole genome shotgun (WGS) entry which is preliminary data.</text>
</comment>
<gene>
    <name evidence="10" type="ORF">KXQ929_LOCUS44414</name>
</gene>
<evidence type="ECO:0000256" key="8">
    <source>
        <dbReference type="SAM" id="Coils"/>
    </source>
</evidence>
<evidence type="ECO:0000313" key="11">
    <source>
        <dbReference type="Proteomes" id="UP000663868"/>
    </source>
</evidence>
<dbReference type="Gene3D" id="1.20.5.2440">
    <property type="match status" value="2"/>
</dbReference>
<dbReference type="PROSITE" id="PS51511">
    <property type="entry name" value="FIP_RBD"/>
    <property type="match status" value="1"/>
</dbReference>
<evidence type="ECO:0000313" key="10">
    <source>
        <dbReference type="EMBL" id="CAF4280613.1"/>
    </source>
</evidence>
<evidence type="ECO:0000256" key="7">
    <source>
        <dbReference type="ARBA" id="ARBA00023136"/>
    </source>
</evidence>
<proteinExistence type="predicted"/>
<dbReference type="PANTHER" id="PTHR15726">
    <property type="entry name" value="RAB11-FAMILY INTERACTING PROTEIN"/>
    <property type="match status" value="1"/>
</dbReference>
<evidence type="ECO:0000256" key="6">
    <source>
        <dbReference type="ARBA" id="ARBA00023054"/>
    </source>
</evidence>
<keyword evidence="7" id="KW-0472">Membrane</keyword>
<dbReference type="GO" id="GO:0055038">
    <property type="term" value="C:recycling endosome membrane"/>
    <property type="evidence" value="ECO:0007669"/>
    <property type="project" value="UniProtKB-SubCell"/>
</dbReference>
<dbReference type="Pfam" id="PF09457">
    <property type="entry name" value="RBD-FIP"/>
    <property type="match status" value="2"/>
</dbReference>
<dbReference type="SUPFAM" id="SSF144270">
    <property type="entry name" value="Eferin C-derminal domain-like"/>
    <property type="match status" value="1"/>
</dbReference>
<accession>A0A820GNQ3</accession>
<sequence>QFSESQIRCNDLAEDNEKLLEQLRLQRQELEAEKLTNAQLAEQLTSESSRKMFSHTINRTENMIKSSEIRIQDLDAQVRALKLENEKLKQENDELKERAVVTGFHEGRRLMANRDSLSYAAELEFLSKDELMSKLREQFLVNDRLREYIERMLSVIIENNPQLLEITANMPMGMLPTYPSNNHRRQSVILSNEIEDKPIPVEQPLTLNESTLLSINKQLHEYIDSLLLQILLHNPTLLEKH</sequence>
<dbReference type="Proteomes" id="UP000663868">
    <property type="component" value="Unassembled WGS sequence"/>
</dbReference>
<dbReference type="AlphaFoldDB" id="A0A820GNQ3"/>
<evidence type="ECO:0000256" key="5">
    <source>
        <dbReference type="ARBA" id="ARBA00022753"/>
    </source>
</evidence>
<feature type="domain" description="FIP-RBD" evidence="9">
    <location>
        <begin position="105"/>
        <end position="167"/>
    </location>
</feature>
<evidence type="ECO:0000256" key="4">
    <source>
        <dbReference type="ARBA" id="ARBA00022448"/>
    </source>
</evidence>
<dbReference type="GO" id="GO:0032465">
    <property type="term" value="P:regulation of cytokinesis"/>
    <property type="evidence" value="ECO:0007669"/>
    <property type="project" value="TreeGrafter"/>
</dbReference>
<keyword evidence="4" id="KW-0813">Transport</keyword>
<dbReference type="InterPro" id="IPR051977">
    <property type="entry name" value="Rab11-interacting_regulator"/>
</dbReference>
<name>A0A820GNQ3_9BILA</name>
<protein>
    <recommendedName>
        <fullName evidence="9">FIP-RBD domain-containing protein</fullName>
    </recommendedName>
</protein>
<dbReference type="InterPro" id="IPR019018">
    <property type="entry name" value="Rab-bd_FIP-RBD"/>
</dbReference>
<feature type="non-terminal residue" evidence="10">
    <location>
        <position position="1"/>
    </location>
</feature>